<evidence type="ECO:0000313" key="3">
    <source>
        <dbReference type="Proteomes" id="UP000076276"/>
    </source>
</evidence>
<evidence type="ECO:0000313" key="2">
    <source>
        <dbReference type="EMBL" id="KYQ73326.1"/>
    </source>
</evidence>
<sequence>MAQLAIKSLGFAAGVSAALLFTGFASQAFAMSPFQASYQFNYNGKNMGSATRTLSKAGNNWSYVFVAKAGAIASATESSNFSLNGSSITSGSFKRTSKILVHNNTMSINFNPSAKTINTKKDDKARSFAWRAGVLDELNAELQIREDLKNGGLKSNYWIADAKEVEARKFVKQGTEKVKTSYGSFDTVKVVMKHDKPGRETVFWLAPKLDYAPVKMSHQDGKTSYGLLLTGYKGATN</sequence>
<dbReference type="AlphaFoldDB" id="A0A151Y5Q5"/>
<dbReference type="STRING" id="1806892.AZH43_06305"/>
<feature type="signal peptide" evidence="1">
    <location>
        <begin position="1"/>
        <end position="30"/>
    </location>
</feature>
<protein>
    <recommendedName>
        <fullName evidence="4">DUF3108 domain-containing protein</fullName>
    </recommendedName>
</protein>
<feature type="chain" id="PRO_5007592282" description="DUF3108 domain-containing protein" evidence="1">
    <location>
        <begin position="31"/>
        <end position="237"/>
    </location>
</feature>
<comment type="caution">
    <text evidence="2">The sequence shown here is derived from an EMBL/GenBank/DDBJ whole genome shotgun (WGS) entry which is preliminary data.</text>
</comment>
<dbReference type="RefSeq" id="WP_067666188.1">
    <property type="nucleotide sequence ID" value="NZ_CBCSIK010000004.1"/>
</dbReference>
<evidence type="ECO:0008006" key="4">
    <source>
        <dbReference type="Google" id="ProtNLM"/>
    </source>
</evidence>
<accession>A0A151Y5Q5</accession>
<dbReference type="InterPro" id="IPR021457">
    <property type="entry name" value="DUF3108"/>
</dbReference>
<proteinExistence type="predicted"/>
<organism evidence="2 3">
    <name type="scientific">Acinetobacter pragensis</name>
    <dbReference type="NCBI Taxonomy" id="1806892"/>
    <lineage>
        <taxon>Bacteria</taxon>
        <taxon>Pseudomonadati</taxon>
        <taxon>Pseudomonadota</taxon>
        <taxon>Gammaproteobacteria</taxon>
        <taxon>Moraxellales</taxon>
        <taxon>Moraxellaceae</taxon>
        <taxon>Acinetobacter</taxon>
    </lineage>
</organism>
<keyword evidence="3" id="KW-1185">Reference proteome</keyword>
<reference evidence="2 3" key="1">
    <citation type="submission" date="2016-03" db="EMBL/GenBank/DDBJ databases">
        <title>Acinetobacter genomospecies 28 strain ANC 4149.</title>
        <authorList>
            <person name="Radolfova-Krizova L."/>
            <person name="Nemec A."/>
        </authorList>
    </citation>
    <scope>NUCLEOTIDE SEQUENCE [LARGE SCALE GENOMIC DNA]</scope>
    <source>
        <strain evidence="2 3">ANC 4149</strain>
    </source>
</reference>
<evidence type="ECO:0000256" key="1">
    <source>
        <dbReference type="SAM" id="SignalP"/>
    </source>
</evidence>
<gene>
    <name evidence="2" type="ORF">AZH43_06305</name>
</gene>
<dbReference type="Pfam" id="PF11306">
    <property type="entry name" value="DUF3108"/>
    <property type="match status" value="1"/>
</dbReference>
<keyword evidence="1" id="KW-0732">Signal</keyword>
<dbReference type="Proteomes" id="UP000076276">
    <property type="component" value="Unassembled WGS sequence"/>
</dbReference>
<dbReference type="OrthoDB" id="6007799at2"/>
<dbReference type="EMBL" id="LUAW01000009">
    <property type="protein sequence ID" value="KYQ73326.1"/>
    <property type="molecule type" value="Genomic_DNA"/>
</dbReference>
<name>A0A151Y5Q5_9GAMM</name>